<name>A0A160TM45_9ZZZZ</name>
<evidence type="ECO:0000313" key="1">
    <source>
        <dbReference type="EMBL" id="CUS44864.1"/>
    </source>
</evidence>
<protein>
    <recommendedName>
        <fullName evidence="2">DUF3617 family protein</fullName>
    </recommendedName>
</protein>
<dbReference type="EMBL" id="CZQE01000189">
    <property type="protein sequence ID" value="CUS44864.1"/>
    <property type="molecule type" value="Genomic_DNA"/>
</dbReference>
<dbReference type="AlphaFoldDB" id="A0A160TM45"/>
<sequence>MFDVQRIARRIVAGLLLAAALGTAAPARAPQLAVLAHIETGQWQLREAGSTAPARSLCVSDPAVLLQVGHVGVQCSRFVIDDAPDSATVHYTCPGSGHGRTTLSLETPRLLHLQTQGIAGGAPFDLDYEARRTGACTPRGPGH</sequence>
<accession>A0A160TM45</accession>
<reference evidence="1" key="1">
    <citation type="submission" date="2015-10" db="EMBL/GenBank/DDBJ databases">
        <authorList>
            <person name="Gilbert D.G."/>
        </authorList>
    </citation>
    <scope>NUCLEOTIDE SEQUENCE</scope>
</reference>
<proteinExistence type="predicted"/>
<gene>
    <name evidence="1" type="ORF">MGWOODY_Smn658</name>
</gene>
<organism evidence="1">
    <name type="scientific">hydrothermal vent metagenome</name>
    <dbReference type="NCBI Taxonomy" id="652676"/>
    <lineage>
        <taxon>unclassified sequences</taxon>
        <taxon>metagenomes</taxon>
        <taxon>ecological metagenomes</taxon>
    </lineage>
</organism>
<evidence type="ECO:0008006" key="2">
    <source>
        <dbReference type="Google" id="ProtNLM"/>
    </source>
</evidence>